<reference evidence="3 4" key="1">
    <citation type="submission" date="2017-11" db="EMBL/GenBank/DDBJ databases">
        <title>Complete genome of Rhizobium leguminosarum Norway, an ineffective micro-symbiont.</title>
        <authorList>
            <person name="Hoffrichter A."/>
            <person name="Liang J."/>
            <person name="Brachmann A."/>
            <person name="Marin M."/>
        </authorList>
    </citation>
    <scope>NUCLEOTIDE SEQUENCE [LARGE SCALE GENOMIC DNA]</scope>
    <source>
        <strain evidence="3 4">Norway</strain>
        <plasmid evidence="4">Plasmid prln3</plasmid>
    </source>
</reference>
<dbReference type="InterPro" id="IPR037171">
    <property type="entry name" value="NagB/RpiA_transferase-like"/>
</dbReference>
<keyword evidence="2 3" id="KW-0808">Transferase</keyword>
<name>A0A2K9ZGT1_RHILE</name>
<dbReference type="SUPFAM" id="SSF100950">
    <property type="entry name" value="NagB/RpiA/CoA transferase-like"/>
    <property type="match status" value="1"/>
</dbReference>
<sequence>MSSNAKERMLKRAAADIRGGMTVNLGIGLPTEVLQYVSPGTPVCLHSENGIAGVGPVLSPEEADRNLIDAGGAYVSIIPGTAFFDSAVSFAIVRSGRLDLSLLGAFQVAVNGDLANWKIPGKFSPGMGGAIELAQKARRVGVVMMHTDSKGNPKILSQCNLPLTAAGRVNRIYTDLAIFDVAADGLYLREIAAGTSIAALEAVTGTAFHVPNQDLPRF</sequence>
<dbReference type="Proteomes" id="UP000238523">
    <property type="component" value="Plasmid pRLN3"/>
</dbReference>
<evidence type="ECO:0000313" key="3">
    <source>
        <dbReference type="EMBL" id="AUW47462.1"/>
    </source>
</evidence>
<dbReference type="GO" id="GO:0008775">
    <property type="term" value="F:acetate CoA-transferase activity"/>
    <property type="evidence" value="ECO:0007669"/>
    <property type="project" value="UniProtKB-EC"/>
</dbReference>
<comment type="similarity">
    <text evidence="1">Belongs to the 3-oxoacid CoA-transferase subunit B family.</text>
</comment>
<keyword evidence="3" id="KW-0614">Plasmid</keyword>
<dbReference type="PANTHER" id="PTHR13707">
    <property type="entry name" value="KETOACID-COENZYME A TRANSFERASE"/>
    <property type="match status" value="1"/>
</dbReference>
<dbReference type="EMBL" id="CP025015">
    <property type="protein sequence ID" value="AUW47462.1"/>
    <property type="molecule type" value="Genomic_DNA"/>
</dbReference>
<evidence type="ECO:0000256" key="2">
    <source>
        <dbReference type="ARBA" id="ARBA00022679"/>
    </source>
</evidence>
<dbReference type="PANTHER" id="PTHR13707:SF57">
    <property type="entry name" value="SUCCINYL-COA:3-KETOACID COENZYME A TRANSFERASE SUBUNIT B-RELATED"/>
    <property type="match status" value="1"/>
</dbReference>
<dbReference type="InterPro" id="IPR004165">
    <property type="entry name" value="CoA_trans_fam_I"/>
</dbReference>
<evidence type="ECO:0000313" key="4">
    <source>
        <dbReference type="Proteomes" id="UP000238523"/>
    </source>
</evidence>
<evidence type="ECO:0000256" key="1">
    <source>
        <dbReference type="ARBA" id="ARBA00007047"/>
    </source>
</evidence>
<gene>
    <name evidence="3" type="primary">atoA</name>
    <name evidence="3" type="ORF">CUJ84_pRLN3000339</name>
</gene>
<dbReference type="EC" id="2.8.3.8" evidence="3"/>
<accession>A0A2K9ZGT1</accession>
<proteinExistence type="inferred from homology"/>
<protein>
    <submittedName>
        <fullName evidence="3">Acetyl-CoA:acetoacetyl-CoA transferase, beta subunit</fullName>
        <ecNumber evidence="3">2.8.3.8</ecNumber>
    </submittedName>
</protein>
<dbReference type="Pfam" id="PF01144">
    <property type="entry name" value="CoA_trans"/>
    <property type="match status" value="1"/>
</dbReference>
<dbReference type="NCBIfam" id="TIGR02428">
    <property type="entry name" value="pcaJ_scoB_fam"/>
    <property type="match status" value="1"/>
</dbReference>
<dbReference type="InterPro" id="IPR012791">
    <property type="entry name" value="3-oxoacid_CoA-transf_B"/>
</dbReference>
<dbReference type="AlphaFoldDB" id="A0A2K9ZGT1"/>
<dbReference type="SMART" id="SM00882">
    <property type="entry name" value="CoA_trans"/>
    <property type="match status" value="1"/>
</dbReference>
<organism evidence="3 4">
    <name type="scientific">Rhizobium leguminosarum</name>
    <dbReference type="NCBI Taxonomy" id="384"/>
    <lineage>
        <taxon>Bacteria</taxon>
        <taxon>Pseudomonadati</taxon>
        <taxon>Pseudomonadota</taxon>
        <taxon>Alphaproteobacteria</taxon>
        <taxon>Hyphomicrobiales</taxon>
        <taxon>Rhizobiaceae</taxon>
        <taxon>Rhizobium/Agrobacterium group</taxon>
        <taxon>Rhizobium</taxon>
    </lineage>
</organism>
<geneLocation type="plasmid" evidence="4">
    <name>prln3</name>
</geneLocation>
<dbReference type="Gene3D" id="3.40.1080.10">
    <property type="entry name" value="Glutaconate Coenzyme A-transferase"/>
    <property type="match status" value="1"/>
</dbReference>